<proteinExistence type="predicted"/>
<sequence length="124" mass="14625">MSKHTHRFLLHSVAFIFLLLSSSLYAGEPPPTSKLTKADYLELCNIYKKITKKPVSMDTKEEELIDTIDSKLPDLLNELYKHAVWTDPKDRYDYIKEYAKQINKVTWECDAAKQYYINDFKKDK</sequence>
<dbReference type="EMBL" id="UOFG01000025">
    <property type="protein sequence ID" value="VAW58189.1"/>
    <property type="molecule type" value="Genomic_DNA"/>
</dbReference>
<dbReference type="AlphaFoldDB" id="A0A3B0X9Q0"/>
<name>A0A3B0X9Q0_9ZZZZ</name>
<reference evidence="1" key="1">
    <citation type="submission" date="2018-06" db="EMBL/GenBank/DDBJ databases">
        <authorList>
            <person name="Zhirakovskaya E."/>
        </authorList>
    </citation>
    <scope>NUCLEOTIDE SEQUENCE</scope>
</reference>
<accession>A0A3B0X9Q0</accession>
<protein>
    <submittedName>
        <fullName evidence="1">Uncharacterized protein</fullName>
    </submittedName>
</protein>
<organism evidence="1">
    <name type="scientific">hydrothermal vent metagenome</name>
    <dbReference type="NCBI Taxonomy" id="652676"/>
    <lineage>
        <taxon>unclassified sequences</taxon>
        <taxon>metagenomes</taxon>
        <taxon>ecological metagenomes</taxon>
    </lineage>
</organism>
<evidence type="ECO:0000313" key="1">
    <source>
        <dbReference type="EMBL" id="VAW58189.1"/>
    </source>
</evidence>
<gene>
    <name evidence="1" type="ORF">MNBD_GAMMA11-1043</name>
</gene>